<evidence type="ECO:0000256" key="1">
    <source>
        <dbReference type="ARBA" id="ARBA00004613"/>
    </source>
</evidence>
<keyword evidence="10" id="KW-0614">Plasmid</keyword>
<dbReference type="GO" id="GO:0004725">
    <property type="term" value="F:protein tyrosine phosphatase activity"/>
    <property type="evidence" value="ECO:0007669"/>
    <property type="project" value="UniProtKB-EC"/>
</dbReference>
<evidence type="ECO:0000256" key="3">
    <source>
        <dbReference type="ARBA" id="ARBA00022525"/>
    </source>
</evidence>
<dbReference type="PRINTS" id="PR00700">
    <property type="entry name" value="PRTYPHPHTASE"/>
</dbReference>
<proteinExistence type="predicted"/>
<evidence type="ECO:0000256" key="5">
    <source>
        <dbReference type="ARBA" id="ARBA00022912"/>
    </source>
</evidence>
<dbReference type="Gene3D" id="3.30.1570.10">
    <property type="entry name" value="Protein-tyrosine phosphatase, YopH, N-terminal domain"/>
    <property type="match status" value="1"/>
</dbReference>
<gene>
    <name evidence="10" type="primary">aopH</name>
</gene>
<dbReference type="SUPFAM" id="SSF64449">
    <property type="entry name" value="YopH tyrosine phosphatase N-terminal domain"/>
    <property type="match status" value="1"/>
</dbReference>
<dbReference type="Pfam" id="PF00102">
    <property type="entry name" value="Y_phosphatase"/>
    <property type="match status" value="1"/>
</dbReference>
<evidence type="ECO:0000259" key="9">
    <source>
        <dbReference type="PROSITE" id="PS50056"/>
    </source>
</evidence>
<keyword evidence="4" id="KW-0378">Hydrolase</keyword>
<evidence type="ECO:0000256" key="6">
    <source>
        <dbReference type="ARBA" id="ARBA00023026"/>
    </source>
</evidence>
<dbReference type="InterPro" id="IPR000387">
    <property type="entry name" value="Tyr_Pase_dom"/>
</dbReference>
<dbReference type="SMART" id="SM00404">
    <property type="entry name" value="PTPc_motif"/>
    <property type="match status" value="1"/>
</dbReference>
<dbReference type="Gene3D" id="3.90.190.10">
    <property type="entry name" value="Protein tyrosine phosphatase superfamily"/>
    <property type="match status" value="1"/>
</dbReference>
<dbReference type="PRINTS" id="PR01371">
    <property type="entry name" value="BACYPHPHTASE"/>
</dbReference>
<dbReference type="PROSITE" id="PS00383">
    <property type="entry name" value="TYR_PHOSPHATASE_1"/>
    <property type="match status" value="1"/>
</dbReference>
<dbReference type="InterPro" id="IPR003546">
    <property type="entry name" value="Tyr_Pase_SptP/YopH"/>
</dbReference>
<dbReference type="AlphaFoldDB" id="A0A9P1JCU6"/>
<evidence type="ECO:0000313" key="10">
    <source>
        <dbReference type="EMBL" id="CAK02763.1"/>
    </source>
</evidence>
<dbReference type="EMBL" id="AM258965">
    <property type="protein sequence ID" value="CAK02763.1"/>
    <property type="molecule type" value="Genomic_DNA"/>
</dbReference>
<feature type="compositionally biased region" description="Pro residues" evidence="7">
    <location>
        <begin position="146"/>
        <end position="157"/>
    </location>
</feature>
<reference evidence="10" key="1">
    <citation type="journal article" date="2009" name="Plasmid">
        <title>Genetic characterization of pAsa6, a new plasmid from Aeromonas salmonicida subsp. salmonicida that encodes a type III effector protein AopH homolog.</title>
        <authorList>
            <person name="Najimi M."/>
            <person name="Balado M."/>
            <person name="Lemos M.L."/>
            <person name="Osorio C.R."/>
        </authorList>
    </citation>
    <scope>NUCLEOTIDE SEQUENCE</scope>
    <source>
        <strain evidence="10">RSP74.1</strain>
    </source>
</reference>
<organism evidence="10">
    <name type="scientific">Aeromonas salmonicida subsp. salmonicida</name>
    <dbReference type="NCBI Taxonomy" id="29491"/>
    <lineage>
        <taxon>Bacteria</taxon>
        <taxon>Pseudomonadati</taxon>
        <taxon>Pseudomonadota</taxon>
        <taxon>Gammaproteobacteria</taxon>
        <taxon>Aeromonadales</taxon>
        <taxon>Aeromonadaceae</taxon>
        <taxon>Aeromonas</taxon>
    </lineage>
</organism>
<dbReference type="Pfam" id="PF09013">
    <property type="entry name" value="YopH_N"/>
    <property type="match status" value="1"/>
</dbReference>
<evidence type="ECO:0000256" key="2">
    <source>
        <dbReference type="ARBA" id="ARBA00013064"/>
    </source>
</evidence>
<keyword evidence="5" id="KW-0904">Protein phosphatase</keyword>
<sequence length="469" mass="51086">MPSEVKMNLTIQTLHQQVSRLAEQQNGELIGKLRGNVAANREGSFQGLTVTNGARDTEKAFAQEVLRHVQDIALNQDDVAALHKSAIRFNHNNFELRSIGNSQSQLVGLRSDQLTLKDAKTLLDAAMRQQGAQHHAASAPAGQDAPPLPPRRAPALPPHNAGPALAQQHERLRSAAPRMVTPAAVEPYGAQTKRELSSRLAGLQQQLQPSVQPDRYLQSPDGSKLNRFRDIQANKATAVRADLNANYVQAGAHRSIACQYPLESQLESHLQMLFDNRTPVLAVLASAHEIANPQFNMPNYFRQNGQYGAMSVTSTHKESIDLGDGIQADVYQMALTMPGSGKKGIAVPVVHVSNWPDKTAVSAEVTEQLSALLEQKAQEKRAIYEKAGSSAVGDANKLLPVVHCRAGVGRTAQVIGSMAMHDPRNAALSMEEVVSDMRTSRNGVMVQKQEQLDVLMTLADRQQRPLLRA</sequence>
<dbReference type="SMART" id="SM00194">
    <property type="entry name" value="PTPc"/>
    <property type="match status" value="1"/>
</dbReference>
<evidence type="ECO:0000259" key="8">
    <source>
        <dbReference type="PROSITE" id="PS50055"/>
    </source>
</evidence>
<accession>A0A9P1JCU6</accession>
<comment type="subcellular location">
    <subcellularLocation>
        <location evidence="1">Secreted</location>
    </subcellularLocation>
</comment>
<dbReference type="PANTHER" id="PTHR19134:SF449">
    <property type="entry name" value="TYROSINE-PROTEIN PHOSPHATASE 1"/>
    <property type="match status" value="1"/>
</dbReference>
<evidence type="ECO:0000256" key="7">
    <source>
        <dbReference type="SAM" id="MobiDB-lite"/>
    </source>
</evidence>
<dbReference type="InterPro" id="IPR050348">
    <property type="entry name" value="Protein-Tyr_Phosphatase"/>
</dbReference>
<dbReference type="EC" id="3.1.3.48" evidence="2"/>
<dbReference type="InterPro" id="IPR036484">
    <property type="entry name" value="ProtTyrPase_YopH_N_sf"/>
</dbReference>
<dbReference type="PROSITE" id="PS50055">
    <property type="entry name" value="TYR_PHOSPHATASE_PTP"/>
    <property type="match status" value="1"/>
</dbReference>
<geneLocation type="plasmid" evidence="10">
    <name>pAsa6</name>
</geneLocation>
<evidence type="ECO:0000256" key="4">
    <source>
        <dbReference type="ARBA" id="ARBA00022801"/>
    </source>
</evidence>
<protein>
    <recommendedName>
        <fullName evidence="2">protein-tyrosine-phosphatase</fullName>
        <ecNumber evidence="2">3.1.3.48</ecNumber>
    </recommendedName>
</protein>
<dbReference type="GO" id="GO:0005576">
    <property type="term" value="C:extracellular region"/>
    <property type="evidence" value="ECO:0007669"/>
    <property type="project" value="UniProtKB-SubCell"/>
</dbReference>
<name>A0A9P1JCU6_AERSS</name>
<dbReference type="InterPro" id="IPR029021">
    <property type="entry name" value="Prot-tyrosine_phosphatase-like"/>
</dbReference>
<dbReference type="InterPro" id="IPR016130">
    <property type="entry name" value="Tyr_Pase_AS"/>
</dbReference>
<dbReference type="PANTHER" id="PTHR19134">
    <property type="entry name" value="RECEPTOR-TYPE TYROSINE-PROTEIN PHOSPHATASE"/>
    <property type="match status" value="1"/>
</dbReference>
<dbReference type="SUPFAM" id="SSF52799">
    <property type="entry name" value="(Phosphotyrosine protein) phosphatases II"/>
    <property type="match status" value="1"/>
</dbReference>
<feature type="domain" description="Tyrosine specific protein phosphatases" evidence="9">
    <location>
        <begin position="363"/>
        <end position="452"/>
    </location>
</feature>
<feature type="region of interest" description="Disordered" evidence="7">
    <location>
        <begin position="128"/>
        <end position="166"/>
    </location>
</feature>
<dbReference type="PROSITE" id="PS50056">
    <property type="entry name" value="TYR_PHOSPHATASE_2"/>
    <property type="match status" value="1"/>
</dbReference>
<keyword evidence="6" id="KW-0843">Virulence</keyword>
<dbReference type="InterPro" id="IPR003595">
    <property type="entry name" value="Tyr_Pase_cat"/>
</dbReference>
<dbReference type="InterPro" id="IPR000242">
    <property type="entry name" value="PTP_cat"/>
</dbReference>
<dbReference type="InterPro" id="IPR015103">
    <property type="entry name" value="ProtTyrPase_YopH_N"/>
</dbReference>
<keyword evidence="3" id="KW-0964">Secreted</keyword>
<feature type="domain" description="Tyrosine-protein phosphatase" evidence="8">
    <location>
        <begin position="226"/>
        <end position="452"/>
    </location>
</feature>